<comment type="caution">
    <text evidence="2">The sequence shown here is derived from an EMBL/GenBank/DDBJ whole genome shotgun (WGS) entry which is preliminary data.</text>
</comment>
<dbReference type="AlphaFoldDB" id="A0A9P0PKY1"/>
<feature type="compositionally biased region" description="Low complexity" evidence="1">
    <location>
        <begin position="101"/>
        <end position="114"/>
    </location>
</feature>
<evidence type="ECO:0000313" key="3">
    <source>
        <dbReference type="Proteomes" id="UP001152888"/>
    </source>
</evidence>
<feature type="compositionally biased region" description="Polar residues" evidence="1">
    <location>
        <begin position="779"/>
        <end position="796"/>
    </location>
</feature>
<keyword evidence="3" id="KW-1185">Reference proteome</keyword>
<gene>
    <name evidence="2" type="ORF">ACAOBT_LOCUS16391</name>
</gene>
<evidence type="ECO:0000256" key="1">
    <source>
        <dbReference type="SAM" id="MobiDB-lite"/>
    </source>
</evidence>
<feature type="compositionally biased region" description="Low complexity" evidence="1">
    <location>
        <begin position="369"/>
        <end position="386"/>
    </location>
</feature>
<reference evidence="2" key="1">
    <citation type="submission" date="2022-03" db="EMBL/GenBank/DDBJ databases">
        <authorList>
            <person name="Sayadi A."/>
        </authorList>
    </citation>
    <scope>NUCLEOTIDE SEQUENCE</scope>
</reference>
<evidence type="ECO:0000313" key="2">
    <source>
        <dbReference type="EMBL" id="CAH1984908.1"/>
    </source>
</evidence>
<feature type="region of interest" description="Disordered" evidence="1">
    <location>
        <begin position="760"/>
        <end position="796"/>
    </location>
</feature>
<protein>
    <submittedName>
        <fullName evidence="2">Uncharacterized protein</fullName>
    </submittedName>
</protein>
<sequence>MFFTVLVSVLVTLWVLFSAALYLYYYVIDVILDLPVAGQSPCSAHATLKQIIERLLREALNLPNLNRDTQSLPPNETDRTYEDLLATAIINKVVSNGQHTRPGSSAASLSSRTSTPRRRRVKEYFFGEETLEDKWKTTDLDTSSVSSLEEWIHSDSSFGPKKYVDRVTLTIKQDIEEVAHSESDDEDDSEYFRTNSSLLSEEEPNWFLQKRQFQGTHSPVPVPMLVPNPTTEAKVLIGDKEIDETSDLSDAGSDYGEAESVPGRTSLLIESKTVIGGKNVLVNGDSDEESSGDSGVKEVDGSASGTHTPNRHIARADITVDDDNVEDASIMSVYSNTEKVAEYTEKYGSLPRTIMKSPVPTPPARASLQKSKQQTNTSQQNGTDQTDNMKENGVQDPGDDSKEDFVVFSGSYSRREKEKWKHAIEMKNNPYSPENIEKRMKHSSSTISSLFGPDYYAKLAATPSGGRVDSPEVNDFIWTPTKERETEEQEKSMIIEDVFSSTDAGTPTPNASLKSVPILSPEPKTELEMTSDSDLSVVNCYNIANSEVSVTPKVRNGTIDNASASESEIEVVKKDMPERPKYLKLNSAAPSRSLKSPLEITSLRRHKSETDLLSEDSFNNPPRILGRKKDNTLISKIYQDPHVRKFALSSRDHLPVETVNYGRYDGNQLCYNSDDGFPRRKLLSYDDDLLSSNVVRKNEQFRGLRRVQQNLEKGQRQHIYSSSEDLLGNDECEKTSPRKDNTIVSKIYQDPNVRSFALTNKERESLRKKSYSSEEDVFSNKSSPGSPKLSSTRSESCLNDTIAKNEIEIKTRFVHTPDPDIDELSKKQIVHNILDRMSRSRDVSQERGRKDGYITDEEINVSVKDLRKLFESNEVSIQYFAKYSDNE</sequence>
<dbReference type="Proteomes" id="UP001152888">
    <property type="component" value="Unassembled WGS sequence"/>
</dbReference>
<feature type="region of interest" description="Disordered" evidence="1">
    <location>
        <begin position="351"/>
        <end position="405"/>
    </location>
</feature>
<feature type="region of interest" description="Disordered" evidence="1">
    <location>
        <begin position="279"/>
        <end position="321"/>
    </location>
</feature>
<proteinExistence type="predicted"/>
<accession>A0A9P0PKY1</accession>
<organism evidence="2 3">
    <name type="scientific">Acanthoscelides obtectus</name>
    <name type="common">Bean weevil</name>
    <name type="synonym">Bruchus obtectus</name>
    <dbReference type="NCBI Taxonomy" id="200917"/>
    <lineage>
        <taxon>Eukaryota</taxon>
        <taxon>Metazoa</taxon>
        <taxon>Ecdysozoa</taxon>
        <taxon>Arthropoda</taxon>
        <taxon>Hexapoda</taxon>
        <taxon>Insecta</taxon>
        <taxon>Pterygota</taxon>
        <taxon>Neoptera</taxon>
        <taxon>Endopterygota</taxon>
        <taxon>Coleoptera</taxon>
        <taxon>Polyphaga</taxon>
        <taxon>Cucujiformia</taxon>
        <taxon>Chrysomeloidea</taxon>
        <taxon>Chrysomelidae</taxon>
        <taxon>Bruchinae</taxon>
        <taxon>Bruchini</taxon>
        <taxon>Acanthoscelides</taxon>
    </lineage>
</organism>
<dbReference type="EMBL" id="CAKOFQ010006968">
    <property type="protein sequence ID" value="CAH1984908.1"/>
    <property type="molecule type" value="Genomic_DNA"/>
</dbReference>
<dbReference type="OrthoDB" id="10072397at2759"/>
<feature type="region of interest" description="Disordered" evidence="1">
    <location>
        <begin position="96"/>
        <end position="115"/>
    </location>
</feature>
<name>A0A9P0PKY1_ACAOB</name>